<evidence type="ECO:0000256" key="2">
    <source>
        <dbReference type="ARBA" id="ARBA00022832"/>
    </source>
</evidence>
<dbReference type="Gene3D" id="3.40.50.12780">
    <property type="entry name" value="N-terminal domain of ligase-like"/>
    <property type="match status" value="1"/>
</dbReference>
<accession>A0A1Y2PCC4</accession>
<gene>
    <name evidence="5" type="ORF">WH52_10925</name>
</gene>
<dbReference type="PANTHER" id="PTHR43272:SF32">
    <property type="entry name" value="AMP-DEPENDENT SYNTHETASE_LIGASE DOMAIN-CONTAINING PROTEIN"/>
    <property type="match status" value="1"/>
</dbReference>
<evidence type="ECO:0000256" key="1">
    <source>
        <dbReference type="ARBA" id="ARBA00022598"/>
    </source>
</evidence>
<dbReference type="RefSeq" id="WP_086030998.1">
    <property type="nucleotide sequence ID" value="NZ_LAPZ01000011.1"/>
</dbReference>
<evidence type="ECO:0000313" key="5">
    <source>
        <dbReference type="EMBL" id="OSY87389.1"/>
    </source>
</evidence>
<evidence type="ECO:0000259" key="4">
    <source>
        <dbReference type="Pfam" id="PF00501"/>
    </source>
</evidence>
<dbReference type="InParanoid" id="A0A1Y2PCC4"/>
<organism evidence="5 6">
    <name type="scientific">Tenacibaculum holothuriorum</name>
    <dbReference type="NCBI Taxonomy" id="1635173"/>
    <lineage>
        <taxon>Bacteria</taxon>
        <taxon>Pseudomonadati</taxon>
        <taxon>Bacteroidota</taxon>
        <taxon>Flavobacteriia</taxon>
        <taxon>Flavobacteriales</taxon>
        <taxon>Flavobacteriaceae</taxon>
        <taxon>Tenacibaculum</taxon>
    </lineage>
</organism>
<dbReference type="PANTHER" id="PTHR43272">
    <property type="entry name" value="LONG-CHAIN-FATTY-ACID--COA LIGASE"/>
    <property type="match status" value="1"/>
</dbReference>
<reference evidence="5 6" key="1">
    <citation type="submission" date="2015-03" db="EMBL/GenBank/DDBJ databases">
        <title>Genome sequence of Tenacibaculum sp. S2-2, isolated from intestinal microbiota of sea cucumber, Apostichopus japonicas.</title>
        <authorList>
            <person name="Shao Z."/>
            <person name="Wang L."/>
            <person name="Li X."/>
        </authorList>
    </citation>
    <scope>NUCLEOTIDE SEQUENCE [LARGE SCALE GENOMIC DNA]</scope>
    <source>
        <strain evidence="5 6">S2-2</strain>
    </source>
</reference>
<dbReference type="SUPFAM" id="SSF56801">
    <property type="entry name" value="Acetyl-CoA synthetase-like"/>
    <property type="match status" value="1"/>
</dbReference>
<dbReference type="Proteomes" id="UP000194221">
    <property type="component" value="Unassembled WGS sequence"/>
</dbReference>
<keyword evidence="1 5" id="KW-0436">Ligase</keyword>
<sequence>MKPERLFDFIYYQQEHHPMEKSVTYKNGNDWISFSTQEIIDKANALSRGLLKIGVQKGDKIAMVVYQNRAEWVIADIAISQIGAINVPVYPTISPKDYKYIFNDAGVSYVFAGKLDLVSKVLEAQKEVPTLKKVYSFDQREDVPFWEELFEIDTTLQPKVEELKSSIKKEELATLIYTSGTTGNPKGVMLSHWNIASNVTSMVDDLETQKGDTVLSFLPVCHVFERNVTYSYIYQGCSIYQAGTQNLAGPDGDILAVKPAYFTTVPRLLEKVYESIYNKGLALEGQAKEAFFWALSLAENFEFDKEYSEEEKAALAKADEFVFSKWRAALGGNIRAMAIGAAPCSANIIRTFSTAGIRIREGYGLTETSPTITINSTKSHQSKVGTVGKFVDGVDVMIEEDDNYGDGEGEILTSGPHVMMGYYNKPEVTAENFVELNGKRWFRTGDVGKIITNEHGTKFLKITDRKKELLKTSGGKYVAPAPIEGRLKEDFLVEQAMVVGEKKKFVSAIILPATEALTKWCDENGIDSSNLSEACKNQKVITRYQEAVDKANIGSSHTAKIKKFIIILDTWDFMKADGSETELTPTMKPKRRVIRKKYESQIDSMYL</sequence>
<dbReference type="GO" id="GO:0004467">
    <property type="term" value="F:long-chain fatty acid-CoA ligase activity"/>
    <property type="evidence" value="ECO:0007669"/>
    <property type="project" value="TreeGrafter"/>
</dbReference>
<dbReference type="InterPro" id="IPR042099">
    <property type="entry name" value="ANL_N_sf"/>
</dbReference>
<dbReference type="Pfam" id="PF23562">
    <property type="entry name" value="AMP-binding_C_3"/>
    <property type="match status" value="1"/>
</dbReference>
<dbReference type="GO" id="GO:0016020">
    <property type="term" value="C:membrane"/>
    <property type="evidence" value="ECO:0007669"/>
    <property type="project" value="TreeGrafter"/>
</dbReference>
<dbReference type="AlphaFoldDB" id="A0A1Y2PCC4"/>
<keyword evidence="6" id="KW-1185">Reference proteome</keyword>
<protein>
    <submittedName>
        <fullName evidence="5">Long-chain fatty acid--CoA ligase</fullName>
    </submittedName>
</protein>
<dbReference type="STRING" id="1635173.WH52_10925"/>
<proteinExistence type="predicted"/>
<dbReference type="OrthoDB" id="9803968at2"/>
<dbReference type="FunCoup" id="A0A1Y2PCC4">
    <property type="interactions" value="424"/>
</dbReference>
<dbReference type="CDD" id="cd05907">
    <property type="entry name" value="VL_LC_FACS_like"/>
    <property type="match status" value="1"/>
</dbReference>
<evidence type="ECO:0000256" key="3">
    <source>
        <dbReference type="ARBA" id="ARBA00023098"/>
    </source>
</evidence>
<keyword evidence="3" id="KW-0443">Lipid metabolism</keyword>
<dbReference type="Pfam" id="PF00501">
    <property type="entry name" value="AMP-binding"/>
    <property type="match status" value="1"/>
</dbReference>
<keyword evidence="2" id="KW-0276">Fatty acid metabolism</keyword>
<comment type="caution">
    <text evidence="5">The sequence shown here is derived from an EMBL/GenBank/DDBJ whole genome shotgun (WGS) entry which is preliminary data.</text>
</comment>
<feature type="domain" description="AMP-dependent synthetase/ligase" evidence="4">
    <location>
        <begin position="14"/>
        <end position="423"/>
    </location>
</feature>
<dbReference type="InterPro" id="IPR000873">
    <property type="entry name" value="AMP-dep_synth/lig_dom"/>
</dbReference>
<evidence type="ECO:0000313" key="6">
    <source>
        <dbReference type="Proteomes" id="UP000194221"/>
    </source>
</evidence>
<dbReference type="EMBL" id="LAPZ01000011">
    <property type="protein sequence ID" value="OSY87389.1"/>
    <property type="molecule type" value="Genomic_DNA"/>
</dbReference>
<dbReference type="PROSITE" id="PS00455">
    <property type="entry name" value="AMP_BINDING"/>
    <property type="match status" value="1"/>
</dbReference>
<dbReference type="InterPro" id="IPR020845">
    <property type="entry name" value="AMP-binding_CS"/>
</dbReference>
<name>A0A1Y2PCC4_9FLAO</name>